<feature type="region of interest" description="Disordered" evidence="1">
    <location>
        <begin position="19"/>
        <end position="48"/>
    </location>
</feature>
<feature type="transmembrane region" description="Helical" evidence="2">
    <location>
        <begin position="104"/>
        <end position="126"/>
    </location>
</feature>
<sequence>MGKETNKVDIGENANVAESAIAVGHQARAEQTTTTGSATRSAPRTPDELRAAVDELIVRIRAAENTLTDREQALADAEELRHELTLTPPSRVRLKRTATSLRDAVGGATALSGAIALLIQAINTLFPS</sequence>
<keyword evidence="4" id="KW-1185">Reference proteome</keyword>
<keyword evidence="2" id="KW-0812">Transmembrane</keyword>
<dbReference type="Proteomes" id="UP000286931">
    <property type="component" value="Unassembled WGS sequence"/>
</dbReference>
<evidence type="ECO:0000256" key="2">
    <source>
        <dbReference type="SAM" id="Phobius"/>
    </source>
</evidence>
<name>A0A401Z6Q1_9ACTN</name>
<gene>
    <name evidence="3" type="ORF">EHYA_10296</name>
</gene>
<accession>A0A401Z6Q1</accession>
<reference evidence="3 4" key="1">
    <citation type="submission" date="2018-12" db="EMBL/GenBank/DDBJ databases">
        <title>Draft genome sequence of Embleya hyalina NBRC 13850T.</title>
        <authorList>
            <person name="Komaki H."/>
            <person name="Hosoyama A."/>
            <person name="Kimura A."/>
            <person name="Ichikawa N."/>
            <person name="Tamura T."/>
        </authorList>
    </citation>
    <scope>NUCLEOTIDE SEQUENCE [LARGE SCALE GENOMIC DNA]</scope>
    <source>
        <strain evidence="3 4">NBRC 13850</strain>
    </source>
</reference>
<evidence type="ECO:0000313" key="3">
    <source>
        <dbReference type="EMBL" id="GCE02519.1"/>
    </source>
</evidence>
<dbReference type="RefSeq" id="WP_126644006.1">
    <property type="nucleotide sequence ID" value="NZ_BIFH01000067.1"/>
</dbReference>
<organism evidence="3 4">
    <name type="scientific">Embleya hyalina</name>
    <dbReference type="NCBI Taxonomy" id="516124"/>
    <lineage>
        <taxon>Bacteria</taxon>
        <taxon>Bacillati</taxon>
        <taxon>Actinomycetota</taxon>
        <taxon>Actinomycetes</taxon>
        <taxon>Kitasatosporales</taxon>
        <taxon>Streptomycetaceae</taxon>
        <taxon>Embleya</taxon>
    </lineage>
</organism>
<comment type="caution">
    <text evidence="3">The sequence shown here is derived from an EMBL/GenBank/DDBJ whole genome shotgun (WGS) entry which is preliminary data.</text>
</comment>
<feature type="compositionally biased region" description="Polar residues" evidence="1">
    <location>
        <begin position="29"/>
        <end position="42"/>
    </location>
</feature>
<dbReference type="AlphaFoldDB" id="A0A401Z6Q1"/>
<evidence type="ECO:0000313" key="4">
    <source>
        <dbReference type="Proteomes" id="UP000286931"/>
    </source>
</evidence>
<protein>
    <submittedName>
        <fullName evidence="3">Uncharacterized protein</fullName>
    </submittedName>
</protein>
<dbReference type="EMBL" id="BIFH01000067">
    <property type="protein sequence ID" value="GCE02519.1"/>
    <property type="molecule type" value="Genomic_DNA"/>
</dbReference>
<keyword evidence="2" id="KW-0472">Membrane</keyword>
<evidence type="ECO:0000256" key="1">
    <source>
        <dbReference type="SAM" id="MobiDB-lite"/>
    </source>
</evidence>
<proteinExistence type="predicted"/>
<keyword evidence="2" id="KW-1133">Transmembrane helix</keyword>